<dbReference type="InParanoid" id="A0A369J4S4"/>
<dbReference type="PANTHER" id="PTHR33064:SF37">
    <property type="entry name" value="RIBONUCLEASE H"/>
    <property type="match status" value="1"/>
</dbReference>
<dbReference type="OrthoDB" id="5599163at2759"/>
<dbReference type="Gene3D" id="3.30.70.270">
    <property type="match status" value="2"/>
</dbReference>
<dbReference type="InterPro" id="IPR043502">
    <property type="entry name" value="DNA/RNA_pol_sf"/>
</dbReference>
<dbReference type="EMBL" id="LUEZ02000159">
    <property type="protein sequence ID" value="RDB15415.1"/>
    <property type="molecule type" value="Genomic_DNA"/>
</dbReference>
<accession>A0A369J4S4</accession>
<protein>
    <submittedName>
        <fullName evidence="1">Uncharacterized protein</fullName>
    </submittedName>
</protein>
<dbReference type="AlphaFoldDB" id="A0A369J4S4"/>
<organism evidence="1 2">
    <name type="scientific">Hypsizygus marmoreus</name>
    <name type="common">White beech mushroom</name>
    <name type="synonym">Agaricus marmoreus</name>
    <dbReference type="NCBI Taxonomy" id="39966"/>
    <lineage>
        <taxon>Eukaryota</taxon>
        <taxon>Fungi</taxon>
        <taxon>Dikarya</taxon>
        <taxon>Basidiomycota</taxon>
        <taxon>Agaricomycotina</taxon>
        <taxon>Agaricomycetes</taxon>
        <taxon>Agaricomycetidae</taxon>
        <taxon>Agaricales</taxon>
        <taxon>Tricholomatineae</taxon>
        <taxon>Lyophyllaceae</taxon>
        <taxon>Hypsizygus</taxon>
    </lineage>
</organism>
<dbReference type="CDD" id="cd01647">
    <property type="entry name" value="RT_LTR"/>
    <property type="match status" value="1"/>
</dbReference>
<comment type="caution">
    <text evidence="1">The sequence shown here is derived from an EMBL/GenBank/DDBJ whole genome shotgun (WGS) entry which is preliminary data.</text>
</comment>
<dbReference type="STRING" id="39966.A0A369J4S4"/>
<proteinExistence type="predicted"/>
<name>A0A369J4S4_HYPMA</name>
<dbReference type="InterPro" id="IPR051320">
    <property type="entry name" value="Viral_Replic_Matur_Polypro"/>
</dbReference>
<dbReference type="Proteomes" id="UP000076154">
    <property type="component" value="Unassembled WGS sequence"/>
</dbReference>
<gene>
    <name evidence="1" type="ORF">Hypma_004284</name>
</gene>
<dbReference type="PANTHER" id="PTHR33064">
    <property type="entry name" value="POL PROTEIN"/>
    <property type="match status" value="1"/>
</dbReference>
<dbReference type="SUPFAM" id="SSF56672">
    <property type="entry name" value="DNA/RNA polymerases"/>
    <property type="match status" value="1"/>
</dbReference>
<feature type="non-terminal residue" evidence="1">
    <location>
        <position position="422"/>
    </location>
</feature>
<evidence type="ECO:0000313" key="1">
    <source>
        <dbReference type="EMBL" id="RDB15415.1"/>
    </source>
</evidence>
<reference evidence="1" key="1">
    <citation type="submission" date="2018-04" db="EMBL/GenBank/DDBJ databases">
        <title>Whole genome sequencing of Hypsizygus marmoreus.</title>
        <authorList>
            <person name="Choi I.-G."/>
            <person name="Min B."/>
            <person name="Kim J.-G."/>
            <person name="Kim S."/>
            <person name="Oh Y.-L."/>
            <person name="Kong W.-S."/>
            <person name="Park H."/>
            <person name="Jeong J."/>
            <person name="Song E.-S."/>
        </authorList>
    </citation>
    <scope>NUCLEOTIDE SEQUENCE [LARGE SCALE GENOMIC DNA]</scope>
    <source>
        <strain evidence="1">51987-8</strain>
    </source>
</reference>
<evidence type="ECO:0000313" key="2">
    <source>
        <dbReference type="Proteomes" id="UP000076154"/>
    </source>
</evidence>
<sequence length="422" mass="47007">MLWGEQSAKPSNGLATIRFDRKVRPVPSYMPEAATQEFKPVIIPQLPPLSLNPLPLDEFVPTRRLTRERLDMILTSVPAGFLQPREIDLLVDILKNRDQALAFDDSERGTFSPEYFPDYEIPVIEHTPWVQDPIRIPKAIEDEVRTILIAHENAGKYEPSTASYRSRIFAVAKKGGIRVVADVQELNRVTVRDSGLPPRVDDFAESFVGCVIYGLADLFAGYDARRLGVVSRPLTTFWSLTGLKRHCSLPQGATNSVPEFQKCTTHTLKDETPKNGAPFMDDVGVKGPTSTYNNEEIAPGIRRFVYEYATTLDRFFVRFITAGITASGKKLVLATPRLHIVGSIVSYEGWHLAHGLVSKITNWGPLNSVTDVRAFLGTAGVGRKWIKGFSLIAKPLTMLTRTTTSDFYFGPAELDAQNSLKK</sequence>
<dbReference type="Gene3D" id="3.10.10.10">
    <property type="entry name" value="HIV Type 1 Reverse Transcriptase, subunit A, domain 1"/>
    <property type="match status" value="1"/>
</dbReference>
<keyword evidence="2" id="KW-1185">Reference proteome</keyword>
<dbReference type="InterPro" id="IPR043128">
    <property type="entry name" value="Rev_trsase/Diguanyl_cyclase"/>
</dbReference>